<reference evidence="1" key="2">
    <citation type="journal article" date="2015" name="Data Brief">
        <title>Shoot transcriptome of the giant reed, Arundo donax.</title>
        <authorList>
            <person name="Barrero R.A."/>
            <person name="Guerrero F.D."/>
            <person name="Moolhuijzen P."/>
            <person name="Goolsby J.A."/>
            <person name="Tidwell J."/>
            <person name="Bellgard S.E."/>
            <person name="Bellgard M.I."/>
        </authorList>
    </citation>
    <scope>NUCLEOTIDE SEQUENCE</scope>
    <source>
        <tissue evidence="1">Shoot tissue taken approximately 20 cm above the soil surface</tissue>
    </source>
</reference>
<proteinExistence type="predicted"/>
<evidence type="ECO:0000313" key="1">
    <source>
        <dbReference type="EMBL" id="JAD80212.1"/>
    </source>
</evidence>
<dbReference type="EMBL" id="GBRH01217683">
    <property type="protein sequence ID" value="JAD80212.1"/>
    <property type="molecule type" value="Transcribed_RNA"/>
</dbReference>
<sequence length="79" mass="9263">MLGQVRCFEYIFGTIFMNFQNSSWKILGPLFVVIHQFFVVTSSFFDCLQLHGTYLLLFGGHLCDRCCSYRLILTPLRKM</sequence>
<accession>A0A0A9D8Y3</accession>
<dbReference type="AlphaFoldDB" id="A0A0A9D8Y3"/>
<reference evidence="1" key="1">
    <citation type="submission" date="2014-09" db="EMBL/GenBank/DDBJ databases">
        <authorList>
            <person name="Magalhaes I.L.F."/>
            <person name="Oliveira U."/>
            <person name="Santos F.R."/>
            <person name="Vidigal T.H.D.A."/>
            <person name="Brescovit A.D."/>
            <person name="Santos A.J."/>
        </authorList>
    </citation>
    <scope>NUCLEOTIDE SEQUENCE</scope>
    <source>
        <tissue evidence="1">Shoot tissue taken approximately 20 cm above the soil surface</tissue>
    </source>
</reference>
<name>A0A0A9D8Y3_ARUDO</name>
<protein>
    <submittedName>
        <fullName evidence="1">Uncharacterized protein</fullName>
    </submittedName>
</protein>
<organism evidence="1">
    <name type="scientific">Arundo donax</name>
    <name type="common">Giant reed</name>
    <name type="synonym">Donax arundinaceus</name>
    <dbReference type="NCBI Taxonomy" id="35708"/>
    <lineage>
        <taxon>Eukaryota</taxon>
        <taxon>Viridiplantae</taxon>
        <taxon>Streptophyta</taxon>
        <taxon>Embryophyta</taxon>
        <taxon>Tracheophyta</taxon>
        <taxon>Spermatophyta</taxon>
        <taxon>Magnoliopsida</taxon>
        <taxon>Liliopsida</taxon>
        <taxon>Poales</taxon>
        <taxon>Poaceae</taxon>
        <taxon>PACMAD clade</taxon>
        <taxon>Arundinoideae</taxon>
        <taxon>Arundineae</taxon>
        <taxon>Arundo</taxon>
    </lineage>
</organism>